<dbReference type="GO" id="GO:0035539">
    <property type="term" value="F:8-oxo-7,8-dihydrodeoxyguanosine triphosphate pyrophosphatase activity"/>
    <property type="evidence" value="ECO:0007669"/>
    <property type="project" value="UniProtKB-EC"/>
</dbReference>
<evidence type="ECO:0000256" key="10">
    <source>
        <dbReference type="ARBA" id="ARBA00035861"/>
    </source>
</evidence>
<dbReference type="InterPro" id="IPR000086">
    <property type="entry name" value="NUDIX_hydrolase_dom"/>
</dbReference>
<keyword evidence="9" id="KW-0234">DNA repair</keyword>
<dbReference type="OrthoDB" id="9804442at2"/>
<dbReference type="Proteomes" id="UP000316196">
    <property type="component" value="Unassembled WGS sequence"/>
</dbReference>
<comment type="similarity">
    <text evidence="2 12">Belongs to the Nudix hydrolase family.</text>
</comment>
<evidence type="ECO:0000256" key="2">
    <source>
        <dbReference type="ARBA" id="ARBA00005582"/>
    </source>
</evidence>
<dbReference type="EMBL" id="VFOR01000001">
    <property type="protein sequence ID" value="TQL62377.1"/>
    <property type="molecule type" value="Genomic_DNA"/>
</dbReference>
<dbReference type="InterPro" id="IPR020084">
    <property type="entry name" value="NUDIX_hydrolase_CS"/>
</dbReference>
<dbReference type="PRINTS" id="PR00502">
    <property type="entry name" value="NUDIXFAMILY"/>
</dbReference>
<dbReference type="PROSITE" id="PS00893">
    <property type="entry name" value="NUDIX_BOX"/>
    <property type="match status" value="1"/>
</dbReference>
<name>A0A542ZPX6_9ACTN</name>
<evidence type="ECO:0000256" key="6">
    <source>
        <dbReference type="ARBA" id="ARBA00022763"/>
    </source>
</evidence>
<evidence type="ECO:0000313" key="14">
    <source>
        <dbReference type="EMBL" id="TQL62377.1"/>
    </source>
</evidence>
<keyword evidence="15" id="KW-1185">Reference proteome</keyword>
<evidence type="ECO:0000256" key="12">
    <source>
        <dbReference type="RuleBase" id="RU003476"/>
    </source>
</evidence>
<protein>
    <recommendedName>
        <fullName evidence="11">8-oxo-dGTP diphosphatase</fullName>
        <ecNumber evidence="11">3.6.1.55</ecNumber>
    </recommendedName>
</protein>
<sequence>MTRQLVAAGLVVDDLFAPTQVVVGRRISPWELAGMWEFPGGKVFEGEAPEVAVERELMEELGCAVHLGSELRNPGGGAWPINDALEMRLWWVTPLTGIDAVIPEHGPSHDEIIWADAARLGTLSWVPADHHVAQVVANHLR</sequence>
<dbReference type="Pfam" id="PF00293">
    <property type="entry name" value="NUDIX"/>
    <property type="match status" value="1"/>
</dbReference>
<dbReference type="AlphaFoldDB" id="A0A542ZPX6"/>
<evidence type="ECO:0000256" key="11">
    <source>
        <dbReference type="ARBA" id="ARBA00038905"/>
    </source>
</evidence>
<gene>
    <name evidence="14" type="ORF">FB460_0151</name>
</gene>
<evidence type="ECO:0000256" key="4">
    <source>
        <dbReference type="ARBA" id="ARBA00022705"/>
    </source>
</evidence>
<keyword evidence="7 12" id="KW-0378">Hydrolase</keyword>
<dbReference type="PANTHER" id="PTHR47707">
    <property type="entry name" value="8-OXO-DGTP DIPHOSPHATASE"/>
    <property type="match status" value="1"/>
</dbReference>
<evidence type="ECO:0000256" key="3">
    <source>
        <dbReference type="ARBA" id="ARBA00022457"/>
    </source>
</evidence>
<keyword evidence="8" id="KW-0460">Magnesium</keyword>
<dbReference type="Gene3D" id="3.90.79.10">
    <property type="entry name" value="Nucleoside Triphosphate Pyrophosphohydrolase"/>
    <property type="match status" value="1"/>
</dbReference>
<comment type="catalytic activity">
    <reaction evidence="10">
        <text>8-oxo-dGTP + H2O = 8-oxo-dGMP + diphosphate + H(+)</text>
        <dbReference type="Rhea" id="RHEA:31575"/>
        <dbReference type="ChEBI" id="CHEBI:15377"/>
        <dbReference type="ChEBI" id="CHEBI:15378"/>
        <dbReference type="ChEBI" id="CHEBI:33019"/>
        <dbReference type="ChEBI" id="CHEBI:63224"/>
        <dbReference type="ChEBI" id="CHEBI:77896"/>
        <dbReference type="EC" id="3.6.1.55"/>
    </reaction>
</comment>
<dbReference type="GO" id="GO:0006260">
    <property type="term" value="P:DNA replication"/>
    <property type="evidence" value="ECO:0007669"/>
    <property type="project" value="UniProtKB-KW"/>
</dbReference>
<dbReference type="SUPFAM" id="SSF55811">
    <property type="entry name" value="Nudix"/>
    <property type="match status" value="1"/>
</dbReference>
<dbReference type="PROSITE" id="PS51462">
    <property type="entry name" value="NUDIX"/>
    <property type="match status" value="1"/>
</dbReference>
<accession>A0A542ZPX6</accession>
<keyword evidence="6" id="KW-0227">DNA damage</keyword>
<keyword evidence="5" id="KW-0479">Metal-binding</keyword>
<proteinExistence type="inferred from homology"/>
<dbReference type="GO" id="GO:0046872">
    <property type="term" value="F:metal ion binding"/>
    <property type="evidence" value="ECO:0007669"/>
    <property type="project" value="UniProtKB-KW"/>
</dbReference>
<evidence type="ECO:0000313" key="15">
    <source>
        <dbReference type="Proteomes" id="UP000316196"/>
    </source>
</evidence>
<dbReference type="InterPro" id="IPR015797">
    <property type="entry name" value="NUDIX_hydrolase-like_dom_sf"/>
</dbReference>
<dbReference type="EC" id="3.6.1.55" evidence="11"/>
<dbReference type="InterPro" id="IPR047127">
    <property type="entry name" value="MutT-like"/>
</dbReference>
<evidence type="ECO:0000256" key="8">
    <source>
        <dbReference type="ARBA" id="ARBA00022842"/>
    </source>
</evidence>
<evidence type="ECO:0000256" key="1">
    <source>
        <dbReference type="ARBA" id="ARBA00001946"/>
    </source>
</evidence>
<evidence type="ECO:0000256" key="5">
    <source>
        <dbReference type="ARBA" id="ARBA00022723"/>
    </source>
</evidence>
<dbReference type="RefSeq" id="WP_142092237.1">
    <property type="nucleotide sequence ID" value="NZ_BAAAMD010000003.1"/>
</dbReference>
<dbReference type="GO" id="GO:0044716">
    <property type="term" value="F:8-oxo-GDP phosphatase activity"/>
    <property type="evidence" value="ECO:0007669"/>
    <property type="project" value="TreeGrafter"/>
</dbReference>
<dbReference type="InterPro" id="IPR020476">
    <property type="entry name" value="Nudix_hydrolase"/>
</dbReference>
<keyword evidence="4" id="KW-0235">DNA replication</keyword>
<organism evidence="14 15">
    <name type="scientific">Propioniferax innocua</name>
    <dbReference type="NCBI Taxonomy" id="1753"/>
    <lineage>
        <taxon>Bacteria</taxon>
        <taxon>Bacillati</taxon>
        <taxon>Actinomycetota</taxon>
        <taxon>Actinomycetes</taxon>
        <taxon>Propionibacteriales</taxon>
        <taxon>Propionibacteriaceae</taxon>
        <taxon>Propioniferax</taxon>
    </lineage>
</organism>
<comment type="cofactor">
    <cofactor evidence="1">
        <name>Mg(2+)</name>
        <dbReference type="ChEBI" id="CHEBI:18420"/>
    </cofactor>
</comment>
<keyword evidence="3" id="KW-0515">Mutator protein</keyword>
<evidence type="ECO:0000259" key="13">
    <source>
        <dbReference type="PROSITE" id="PS51462"/>
    </source>
</evidence>
<comment type="caution">
    <text evidence="14">The sequence shown here is derived from an EMBL/GenBank/DDBJ whole genome shotgun (WGS) entry which is preliminary data.</text>
</comment>
<feature type="domain" description="Nudix hydrolase" evidence="13">
    <location>
        <begin position="2"/>
        <end position="138"/>
    </location>
</feature>
<dbReference type="PANTHER" id="PTHR47707:SF1">
    <property type="entry name" value="NUDIX HYDROLASE FAMILY PROTEIN"/>
    <property type="match status" value="1"/>
</dbReference>
<evidence type="ECO:0000256" key="9">
    <source>
        <dbReference type="ARBA" id="ARBA00023204"/>
    </source>
</evidence>
<reference evidence="14 15" key="1">
    <citation type="submission" date="2019-06" db="EMBL/GenBank/DDBJ databases">
        <title>Sequencing the genomes of 1000 actinobacteria strains.</title>
        <authorList>
            <person name="Klenk H.-P."/>
        </authorList>
    </citation>
    <scope>NUCLEOTIDE SEQUENCE [LARGE SCALE GENOMIC DNA]</scope>
    <source>
        <strain evidence="14 15">DSM 8251</strain>
    </source>
</reference>
<dbReference type="GO" id="GO:0006281">
    <property type="term" value="P:DNA repair"/>
    <property type="evidence" value="ECO:0007669"/>
    <property type="project" value="UniProtKB-KW"/>
</dbReference>
<dbReference type="GO" id="GO:0044715">
    <property type="term" value="F:8-oxo-dGDP phosphatase activity"/>
    <property type="evidence" value="ECO:0007669"/>
    <property type="project" value="TreeGrafter"/>
</dbReference>
<dbReference type="GO" id="GO:0008413">
    <property type="term" value="F:8-oxo-7,8-dihydroguanosine triphosphate pyrophosphatase activity"/>
    <property type="evidence" value="ECO:0007669"/>
    <property type="project" value="TreeGrafter"/>
</dbReference>
<evidence type="ECO:0000256" key="7">
    <source>
        <dbReference type="ARBA" id="ARBA00022801"/>
    </source>
</evidence>